<gene>
    <name evidence="1" type="ORF">UXM345_LOCUS32402</name>
</gene>
<dbReference type="EMBL" id="CAJOBF010009843">
    <property type="protein sequence ID" value="CAF4282136.1"/>
    <property type="molecule type" value="Genomic_DNA"/>
</dbReference>
<protein>
    <submittedName>
        <fullName evidence="1">Uncharacterized protein</fullName>
    </submittedName>
</protein>
<sequence length="191" mass="21841">MEKKSAKNNLSRLEKRLDSSIPAMFRGEKDIDDDIQMSEFALQKNVRLGLADLGLLTTVGLQTMHVYDKLCLVVLSTDNGEIRDSNKIMLMRMIHDFDSYSESFQTAISRAYSNETAVIQALQFYHPIIHVQLNQLINYLDPRPEYIRVIIIELSIKSSIPIARTVSLDTQRSLISARRCEDLDGYSQQVD</sequence>
<evidence type="ECO:0000313" key="2">
    <source>
        <dbReference type="Proteomes" id="UP000663842"/>
    </source>
</evidence>
<dbReference type="InterPro" id="IPR036425">
    <property type="entry name" value="MoaB/Mog-like_dom_sf"/>
</dbReference>
<accession>A0A820GS08</accession>
<dbReference type="AlphaFoldDB" id="A0A820GS08"/>
<reference evidence="1" key="1">
    <citation type="submission" date="2021-02" db="EMBL/GenBank/DDBJ databases">
        <authorList>
            <person name="Nowell W R."/>
        </authorList>
    </citation>
    <scope>NUCLEOTIDE SEQUENCE</scope>
</reference>
<proteinExistence type="predicted"/>
<dbReference type="Gene3D" id="3.90.105.10">
    <property type="entry name" value="Molybdopterin biosynthesis moea protein, domain 2"/>
    <property type="match status" value="1"/>
</dbReference>
<comment type="caution">
    <text evidence="1">The sequence shown here is derived from an EMBL/GenBank/DDBJ whole genome shotgun (WGS) entry which is preliminary data.</text>
</comment>
<name>A0A820GS08_9BILA</name>
<dbReference type="Proteomes" id="UP000663842">
    <property type="component" value="Unassembled WGS sequence"/>
</dbReference>
<organism evidence="1 2">
    <name type="scientific">Rotaria magnacalcarata</name>
    <dbReference type="NCBI Taxonomy" id="392030"/>
    <lineage>
        <taxon>Eukaryota</taxon>
        <taxon>Metazoa</taxon>
        <taxon>Spiralia</taxon>
        <taxon>Gnathifera</taxon>
        <taxon>Rotifera</taxon>
        <taxon>Eurotatoria</taxon>
        <taxon>Bdelloidea</taxon>
        <taxon>Philodinida</taxon>
        <taxon>Philodinidae</taxon>
        <taxon>Rotaria</taxon>
    </lineage>
</organism>
<evidence type="ECO:0000313" key="1">
    <source>
        <dbReference type="EMBL" id="CAF4282136.1"/>
    </source>
</evidence>
<dbReference type="Gene3D" id="3.40.980.10">
    <property type="entry name" value="MoaB/Mog-like domain"/>
    <property type="match status" value="1"/>
</dbReference>